<gene>
    <name evidence="2" type="primary">Acey_s0068.g251</name>
    <name evidence="2" type="ORF">Y032_0068g251</name>
</gene>
<dbReference type="AlphaFoldDB" id="A0A016TY87"/>
<dbReference type="Proteomes" id="UP000024635">
    <property type="component" value="Unassembled WGS sequence"/>
</dbReference>
<keyword evidence="3" id="KW-1185">Reference proteome</keyword>
<protein>
    <submittedName>
        <fullName evidence="2">Uncharacterized protein</fullName>
    </submittedName>
</protein>
<feature type="compositionally biased region" description="Basic residues" evidence="1">
    <location>
        <begin position="25"/>
        <end position="34"/>
    </location>
</feature>
<evidence type="ECO:0000313" key="3">
    <source>
        <dbReference type="Proteomes" id="UP000024635"/>
    </source>
</evidence>
<comment type="caution">
    <text evidence="2">The sequence shown here is derived from an EMBL/GenBank/DDBJ whole genome shotgun (WGS) entry which is preliminary data.</text>
</comment>
<evidence type="ECO:0000313" key="2">
    <source>
        <dbReference type="EMBL" id="EYC08009.1"/>
    </source>
</evidence>
<feature type="compositionally biased region" description="Polar residues" evidence="1">
    <location>
        <begin position="39"/>
        <end position="69"/>
    </location>
</feature>
<feature type="region of interest" description="Disordered" evidence="1">
    <location>
        <begin position="102"/>
        <end position="122"/>
    </location>
</feature>
<accession>A0A016TY87</accession>
<name>A0A016TY87_9BILA</name>
<feature type="region of interest" description="Disordered" evidence="1">
    <location>
        <begin position="22"/>
        <end position="87"/>
    </location>
</feature>
<organism evidence="2 3">
    <name type="scientific">Ancylostoma ceylanicum</name>
    <dbReference type="NCBI Taxonomy" id="53326"/>
    <lineage>
        <taxon>Eukaryota</taxon>
        <taxon>Metazoa</taxon>
        <taxon>Ecdysozoa</taxon>
        <taxon>Nematoda</taxon>
        <taxon>Chromadorea</taxon>
        <taxon>Rhabditida</taxon>
        <taxon>Rhabditina</taxon>
        <taxon>Rhabditomorpha</taxon>
        <taxon>Strongyloidea</taxon>
        <taxon>Ancylostomatidae</taxon>
        <taxon>Ancylostomatinae</taxon>
        <taxon>Ancylostoma</taxon>
    </lineage>
</organism>
<reference evidence="3" key="1">
    <citation type="journal article" date="2015" name="Nat. Genet.">
        <title>The genome and transcriptome of the zoonotic hookworm Ancylostoma ceylanicum identify infection-specific gene families.</title>
        <authorList>
            <person name="Schwarz E.M."/>
            <person name="Hu Y."/>
            <person name="Antoshechkin I."/>
            <person name="Miller M.M."/>
            <person name="Sternberg P.W."/>
            <person name="Aroian R.V."/>
        </authorList>
    </citation>
    <scope>NUCLEOTIDE SEQUENCE</scope>
    <source>
        <strain evidence="3">HY135</strain>
    </source>
</reference>
<dbReference type="EMBL" id="JARK01001404">
    <property type="protein sequence ID" value="EYC08009.1"/>
    <property type="molecule type" value="Genomic_DNA"/>
</dbReference>
<evidence type="ECO:0000256" key="1">
    <source>
        <dbReference type="SAM" id="MobiDB-lite"/>
    </source>
</evidence>
<proteinExistence type="predicted"/>
<sequence>MSHLRTPLHQIHVIANQLELAPLPSRKKPPKAHHLLPASDSQRAEQSGQRPSSTARCISSSLRTGTSPCRSDRNRKNRRTVQDDGGATVTSLELSKFILTNAPGDKRSTPLTLRTAATAKMT</sequence>